<dbReference type="Pfam" id="PF02416">
    <property type="entry name" value="TatA_B_E"/>
    <property type="match status" value="1"/>
</dbReference>
<sequence>MFGIGMPELIIILVIALIVIGPKKLPDLARALGRGMAEFRKATQEIKESLAVDEELESVKKDLVDGVSGLNGKPGPEESKKPAYDGYDQMVEDYRQSKEEDGRSDGTQPAREKNSGSTTDG</sequence>
<dbReference type="EMBL" id="UPXX01000032">
    <property type="protein sequence ID" value="VBB47622.1"/>
    <property type="molecule type" value="Genomic_DNA"/>
</dbReference>
<accession>A0A653AHQ6</accession>
<evidence type="ECO:0000256" key="7">
    <source>
        <dbReference type="ARBA" id="ARBA00023136"/>
    </source>
</evidence>
<keyword evidence="5 9" id="KW-1133">Transmembrane helix</keyword>
<dbReference type="PANTHER" id="PTHR33162">
    <property type="entry name" value="SEC-INDEPENDENT PROTEIN TRANSLOCASE PROTEIN TATA, CHLOROPLASTIC"/>
    <property type="match status" value="1"/>
</dbReference>
<keyword evidence="9" id="KW-1003">Cell membrane</keyword>
<evidence type="ECO:0000256" key="10">
    <source>
        <dbReference type="SAM" id="MobiDB-lite"/>
    </source>
</evidence>
<evidence type="ECO:0000256" key="4">
    <source>
        <dbReference type="ARBA" id="ARBA00022927"/>
    </source>
</evidence>
<proteinExistence type="inferred from homology"/>
<dbReference type="GO" id="GO:0006886">
    <property type="term" value="P:intracellular protein transport"/>
    <property type="evidence" value="ECO:0007669"/>
    <property type="project" value="UniProtKB-ARBA"/>
</dbReference>
<dbReference type="Gene3D" id="1.20.5.3310">
    <property type="match status" value="1"/>
</dbReference>
<dbReference type="PANTHER" id="PTHR33162:SF1">
    <property type="entry name" value="SEC-INDEPENDENT PROTEIN TRANSLOCASE PROTEIN TATA, CHLOROPLASTIC"/>
    <property type="match status" value="1"/>
</dbReference>
<dbReference type="InterPro" id="IPR003369">
    <property type="entry name" value="TatA/B/E"/>
</dbReference>
<evidence type="ECO:0000256" key="6">
    <source>
        <dbReference type="ARBA" id="ARBA00023010"/>
    </source>
</evidence>
<dbReference type="HAMAP" id="MF_00236">
    <property type="entry name" value="TatA_E"/>
    <property type="match status" value="1"/>
</dbReference>
<feature type="region of interest" description="Disordered" evidence="10">
    <location>
        <begin position="64"/>
        <end position="121"/>
    </location>
</feature>
<dbReference type="PRINTS" id="PR01506">
    <property type="entry name" value="TATBPROTEIN"/>
</dbReference>
<organism evidence="11">
    <name type="scientific">Uncultured Desulfatiglans sp</name>
    <dbReference type="NCBI Taxonomy" id="1748965"/>
    <lineage>
        <taxon>Bacteria</taxon>
        <taxon>Pseudomonadati</taxon>
        <taxon>Thermodesulfobacteriota</taxon>
        <taxon>Desulfobacteria</taxon>
        <taxon>Desulfatiglandales</taxon>
        <taxon>Desulfatiglandaceae</taxon>
        <taxon>Desulfatiglans</taxon>
        <taxon>environmental samples</taxon>
    </lineage>
</organism>
<evidence type="ECO:0000256" key="3">
    <source>
        <dbReference type="ARBA" id="ARBA00022692"/>
    </source>
</evidence>
<evidence type="ECO:0000256" key="2">
    <source>
        <dbReference type="ARBA" id="ARBA00022448"/>
    </source>
</evidence>
<gene>
    <name evidence="9 11" type="primary">tatA</name>
    <name evidence="11" type="ORF">TRIP_B50417</name>
</gene>
<dbReference type="InterPro" id="IPR006312">
    <property type="entry name" value="TatA/E"/>
</dbReference>
<dbReference type="GO" id="GO:0043953">
    <property type="term" value="P:protein transport by the Tat complex"/>
    <property type="evidence" value="ECO:0007669"/>
    <property type="project" value="UniProtKB-UniRule"/>
</dbReference>
<dbReference type="NCBIfam" id="TIGR01411">
    <property type="entry name" value="tatAE"/>
    <property type="match status" value="1"/>
</dbReference>
<evidence type="ECO:0000256" key="9">
    <source>
        <dbReference type="HAMAP-Rule" id="MF_00236"/>
    </source>
</evidence>
<comment type="function">
    <text evidence="9">Part of the twin-arginine translocation (Tat) system that transports large folded proteins containing a characteristic twin-arginine motif in their signal peptide across membranes. TatA could form the protein-conducting channel of the Tat system.</text>
</comment>
<dbReference type="GO" id="GO:0008320">
    <property type="term" value="F:protein transmembrane transporter activity"/>
    <property type="evidence" value="ECO:0007669"/>
    <property type="project" value="UniProtKB-UniRule"/>
</dbReference>
<keyword evidence="4 9" id="KW-0653">Protein transport</keyword>
<keyword evidence="3 9" id="KW-0812">Transmembrane</keyword>
<comment type="subunit">
    <text evidence="9">Forms a complex with TatC.</text>
</comment>
<comment type="subcellular location">
    <subcellularLocation>
        <location evidence="9">Cell membrane</location>
        <topology evidence="9">Single-pass membrane protein</topology>
    </subcellularLocation>
    <subcellularLocation>
        <location evidence="1">Membrane</location>
        <topology evidence="1">Single-pass membrane protein</topology>
    </subcellularLocation>
</comment>
<keyword evidence="2 9" id="KW-0813">Transport</keyword>
<comment type="function">
    <text evidence="8">Part of the twin-arginine translocation (Tat) system that transports large folded proteins containing a characteristic twin-arginine motif in their signal peptide across the thylakoid membrane. Involved in delta pH-dependent protein transport required for chloroplast development, especially thylakoid membrane formation. TATC and TATB mediate precursor recognition, whereas TATA facilitates translocation.</text>
</comment>
<comment type="similarity">
    <text evidence="9">Belongs to the TatA/E family.</text>
</comment>
<evidence type="ECO:0000256" key="5">
    <source>
        <dbReference type="ARBA" id="ARBA00022989"/>
    </source>
</evidence>
<dbReference type="GO" id="GO:0033281">
    <property type="term" value="C:TAT protein transport complex"/>
    <property type="evidence" value="ECO:0007669"/>
    <property type="project" value="UniProtKB-UniRule"/>
</dbReference>
<keyword evidence="7 9" id="KW-0472">Membrane</keyword>
<feature type="compositionally biased region" description="Basic and acidic residues" evidence="10">
    <location>
        <begin position="92"/>
        <end position="114"/>
    </location>
</feature>
<evidence type="ECO:0000313" key="11">
    <source>
        <dbReference type="EMBL" id="VBB47622.1"/>
    </source>
</evidence>
<protein>
    <recommendedName>
        <fullName evidence="9">Sec-independent protein translocase protein TatA</fullName>
    </recommendedName>
</protein>
<name>A0A653AHQ6_UNCDX</name>
<evidence type="ECO:0000256" key="1">
    <source>
        <dbReference type="ARBA" id="ARBA00004167"/>
    </source>
</evidence>
<dbReference type="AlphaFoldDB" id="A0A653AHQ6"/>
<keyword evidence="6 9" id="KW-0811">Translocation</keyword>
<reference evidence="11" key="1">
    <citation type="submission" date="2018-07" db="EMBL/GenBank/DDBJ databases">
        <authorList>
            <consortium name="Genoscope - CEA"/>
            <person name="William W."/>
        </authorList>
    </citation>
    <scope>NUCLEOTIDE SEQUENCE</scope>
    <source>
        <strain evidence="11">IK1</strain>
    </source>
</reference>
<dbReference type="NCBIfam" id="NF011430">
    <property type="entry name" value="PRK14861.1"/>
    <property type="match status" value="1"/>
</dbReference>
<evidence type="ECO:0000256" key="8">
    <source>
        <dbReference type="ARBA" id="ARBA00025340"/>
    </source>
</evidence>